<reference evidence="2" key="1">
    <citation type="submission" date="2019-07" db="EMBL/GenBank/DDBJ databases">
        <title>Helicobacter labacensis sp. nov., Helicobacter mehlei sp. nov. and Helicobacter vulpis sp. nov., isolated from gastric mucosa of red fox (Vulpis vulpis).</title>
        <authorList>
            <person name="Kusar D."/>
            <person name="Gruntar I."/>
            <person name="Pate M."/>
            <person name="Zajc U."/>
            <person name="Ocepek M."/>
        </authorList>
    </citation>
    <scope>NUCLEOTIDE SEQUENCE [LARGE SCALE GENOMIC DNA]</scope>
    <source>
        <strain evidence="2">L8b</strain>
    </source>
</reference>
<protein>
    <submittedName>
        <fullName evidence="2">Uncharacterized protein</fullName>
    </submittedName>
</protein>
<reference evidence="2" key="2">
    <citation type="submission" date="2019-07" db="EMBL/GenBank/DDBJ databases">
        <authorList>
            <person name="Papic B."/>
        </authorList>
    </citation>
    <scope>NUCLEOTIDE SEQUENCE [LARGE SCALE GENOMIC DNA]</scope>
    <source>
        <strain evidence="2">L8b</strain>
    </source>
</reference>
<name>A0A553V1B3_9HELI</name>
<sequence>MVVEQIRKGQNELAFKTMYFERGDLRKNPIFTLEMSERHPKHPSYELGLGQASNAKTESNPTTPELKNQAKTLYTTAQEQEGGFKELLQSIPGQYSLEAGNLLKSEQSLERKLASKQVDISAIGDVLRAAIRVEDRGHLNGQLTHVEDSLR</sequence>
<organism evidence="2 3">
    <name type="scientific">Helicobacter mehlei</name>
    <dbReference type="NCBI Taxonomy" id="2316080"/>
    <lineage>
        <taxon>Bacteria</taxon>
        <taxon>Pseudomonadati</taxon>
        <taxon>Campylobacterota</taxon>
        <taxon>Epsilonproteobacteria</taxon>
        <taxon>Campylobacterales</taxon>
        <taxon>Helicobacteraceae</taxon>
        <taxon>Helicobacter</taxon>
    </lineage>
</organism>
<gene>
    <name evidence="2" type="ORF">FNE76_01705</name>
</gene>
<proteinExistence type="predicted"/>
<dbReference type="EMBL" id="VKGC01000003">
    <property type="protein sequence ID" value="TSA86225.1"/>
    <property type="molecule type" value="Genomic_DNA"/>
</dbReference>
<feature type="compositionally biased region" description="Polar residues" evidence="1">
    <location>
        <begin position="51"/>
        <end position="65"/>
    </location>
</feature>
<evidence type="ECO:0000313" key="3">
    <source>
        <dbReference type="Proteomes" id="UP000319322"/>
    </source>
</evidence>
<keyword evidence="3" id="KW-1185">Reference proteome</keyword>
<accession>A0A553V1B3</accession>
<evidence type="ECO:0000256" key="1">
    <source>
        <dbReference type="SAM" id="MobiDB-lite"/>
    </source>
</evidence>
<feature type="non-terminal residue" evidence="2">
    <location>
        <position position="151"/>
    </location>
</feature>
<dbReference type="AlphaFoldDB" id="A0A553V1B3"/>
<comment type="caution">
    <text evidence="2">The sequence shown here is derived from an EMBL/GenBank/DDBJ whole genome shotgun (WGS) entry which is preliminary data.</text>
</comment>
<feature type="region of interest" description="Disordered" evidence="1">
    <location>
        <begin position="41"/>
        <end position="65"/>
    </location>
</feature>
<dbReference type="Proteomes" id="UP000319322">
    <property type="component" value="Unassembled WGS sequence"/>
</dbReference>
<evidence type="ECO:0000313" key="2">
    <source>
        <dbReference type="EMBL" id="TSA86225.1"/>
    </source>
</evidence>